<dbReference type="EMBL" id="LLXI01005320">
    <property type="protein sequence ID" value="PKY61414.1"/>
    <property type="molecule type" value="Genomic_DNA"/>
</dbReference>
<dbReference type="VEuPathDB" id="FungiDB:RhiirFUN_009907"/>
<keyword evidence="3" id="KW-1185">Reference proteome</keyword>
<dbReference type="AlphaFoldDB" id="A0A2I1HR88"/>
<name>A0A2I1HR88_9GLOM</name>
<dbReference type="Proteomes" id="UP000234323">
    <property type="component" value="Unassembled WGS sequence"/>
</dbReference>
<feature type="non-terminal residue" evidence="2">
    <location>
        <position position="200"/>
    </location>
</feature>
<sequence length="200" mass="21512">MKNKHEQGGQGGGGRAGQGVLGREVEFIQVVQRPVNPGNDMFSKGLSLVGAPHQGLLVTTTGTTYGDNNDGTNQYLIDRGKDGVPTQVAPWKDVKDQGWTIKSLSMTQPNTTVGGVLEGAGGNTPYNLLTANCIQSCSRAVNTSGDPLIPNVSKYKKNQHDGRPPKRLASQMRGPYGSDEGYDDPSKTYNPPKTHRNRYN</sequence>
<proteinExistence type="predicted"/>
<evidence type="ECO:0000313" key="3">
    <source>
        <dbReference type="Proteomes" id="UP000234323"/>
    </source>
</evidence>
<gene>
    <name evidence="2" type="ORF">RhiirA4_412929</name>
</gene>
<comment type="caution">
    <text evidence="2">The sequence shown here is derived from an EMBL/GenBank/DDBJ whole genome shotgun (WGS) entry which is preliminary data.</text>
</comment>
<evidence type="ECO:0000256" key="1">
    <source>
        <dbReference type="SAM" id="MobiDB-lite"/>
    </source>
</evidence>
<reference evidence="2 3" key="1">
    <citation type="submission" date="2015-10" db="EMBL/GenBank/DDBJ databases">
        <title>Genome analyses suggest a sexual origin of heterokaryosis in a supposedly ancient asexual fungus.</title>
        <authorList>
            <person name="Ropars J."/>
            <person name="Sedzielewska K."/>
            <person name="Noel J."/>
            <person name="Charron P."/>
            <person name="Farinelli L."/>
            <person name="Marton T."/>
            <person name="Kruger M."/>
            <person name="Pelin A."/>
            <person name="Brachmann A."/>
            <person name="Corradi N."/>
        </authorList>
    </citation>
    <scope>NUCLEOTIDE SEQUENCE [LARGE SCALE GENOMIC DNA]</scope>
    <source>
        <strain evidence="2 3">A4</strain>
    </source>
</reference>
<protein>
    <submittedName>
        <fullName evidence="2">Uncharacterized protein</fullName>
    </submittedName>
</protein>
<organism evidence="2 3">
    <name type="scientific">Rhizophagus irregularis</name>
    <dbReference type="NCBI Taxonomy" id="588596"/>
    <lineage>
        <taxon>Eukaryota</taxon>
        <taxon>Fungi</taxon>
        <taxon>Fungi incertae sedis</taxon>
        <taxon>Mucoromycota</taxon>
        <taxon>Glomeromycotina</taxon>
        <taxon>Glomeromycetes</taxon>
        <taxon>Glomerales</taxon>
        <taxon>Glomeraceae</taxon>
        <taxon>Rhizophagus</taxon>
    </lineage>
</organism>
<evidence type="ECO:0000313" key="2">
    <source>
        <dbReference type="EMBL" id="PKY61414.1"/>
    </source>
</evidence>
<accession>A0A2I1HR88</accession>
<feature type="region of interest" description="Disordered" evidence="1">
    <location>
        <begin position="145"/>
        <end position="200"/>
    </location>
</feature>